<evidence type="ECO:0000259" key="6">
    <source>
        <dbReference type="Pfam" id="PF00155"/>
    </source>
</evidence>
<comment type="similarity">
    <text evidence="1">Belongs to the class-II pyridoxal-phosphate-dependent aminotransferase family. Histidinol-phosphate aminotransferase subfamily.</text>
</comment>
<keyword evidence="2 5" id="KW-0032">Aminotransferase</keyword>
<dbReference type="Gene3D" id="3.40.640.10">
    <property type="entry name" value="Type I PLP-dependent aspartate aminotransferase-like (Major domain)"/>
    <property type="match status" value="1"/>
</dbReference>
<comment type="similarity">
    <text evidence="5">Belongs to the class-I pyridoxal-phosphate-dependent aminotransferase family.</text>
</comment>
<evidence type="ECO:0000313" key="8">
    <source>
        <dbReference type="Proteomes" id="UP000295550"/>
    </source>
</evidence>
<comment type="cofactor">
    <cofactor evidence="5">
        <name>pyridoxal 5'-phosphate</name>
        <dbReference type="ChEBI" id="CHEBI:597326"/>
    </cofactor>
</comment>
<evidence type="ECO:0000256" key="2">
    <source>
        <dbReference type="ARBA" id="ARBA00022576"/>
    </source>
</evidence>
<protein>
    <recommendedName>
        <fullName evidence="5">Aminotransferase</fullName>
        <ecNumber evidence="5">2.6.1.-</ecNumber>
    </recommendedName>
</protein>
<reference evidence="7 8" key="1">
    <citation type="journal article" date="2019" name="Int. J. Syst. Evol. Microbiol.">
        <title>Photorhabdus khanii subsp. guanajuatensis subsp. nov., isolated from Heterorhabditis atacamensis, and Photorhabdus luminescens subsp. mexicana subsp. nov., isolated from Heterorhabditis mexicana entomopathogenic nematodes.</title>
        <authorList>
            <person name="Machado R.A.R."/>
            <person name="Bruno P."/>
            <person name="Arce C.C.M."/>
            <person name="Liechti N."/>
            <person name="Kohler A."/>
            <person name="Bernal J."/>
            <person name="Bruggmann R."/>
            <person name="Turlings T.C.J."/>
        </authorList>
    </citation>
    <scope>NUCLEOTIDE SEQUENCE [LARGE SCALE GENOMIC DNA]</scope>
    <source>
        <strain evidence="7 8">MEX47-22</strain>
    </source>
</reference>
<dbReference type="EC" id="2.6.1.-" evidence="5"/>
<gene>
    <name evidence="7" type="ORF">C5468_06135</name>
</gene>
<keyword evidence="4" id="KW-0663">Pyridoxal phosphate</keyword>
<dbReference type="InterPro" id="IPR015421">
    <property type="entry name" value="PyrdxlP-dep_Trfase_major"/>
</dbReference>
<evidence type="ECO:0000256" key="5">
    <source>
        <dbReference type="RuleBase" id="RU000481"/>
    </source>
</evidence>
<dbReference type="Pfam" id="PF00155">
    <property type="entry name" value="Aminotran_1_2"/>
    <property type="match status" value="1"/>
</dbReference>
<dbReference type="CDD" id="cd00609">
    <property type="entry name" value="AAT_like"/>
    <property type="match status" value="1"/>
</dbReference>
<dbReference type="SUPFAM" id="SSF53383">
    <property type="entry name" value="PLP-dependent transferases"/>
    <property type="match status" value="1"/>
</dbReference>
<name>A0A4R4JJ19_PHOLU</name>
<dbReference type="EMBL" id="PUJX01000005">
    <property type="protein sequence ID" value="TDB54103.1"/>
    <property type="molecule type" value="Genomic_DNA"/>
</dbReference>
<dbReference type="Proteomes" id="UP000295550">
    <property type="component" value="Unassembled WGS sequence"/>
</dbReference>
<dbReference type="InterPro" id="IPR004838">
    <property type="entry name" value="NHTrfase_class1_PyrdxlP-BS"/>
</dbReference>
<proteinExistence type="inferred from homology"/>
<evidence type="ECO:0000256" key="4">
    <source>
        <dbReference type="ARBA" id="ARBA00022898"/>
    </source>
</evidence>
<dbReference type="PANTHER" id="PTHR43643">
    <property type="entry name" value="HISTIDINOL-PHOSPHATE AMINOTRANSFERASE 2"/>
    <property type="match status" value="1"/>
</dbReference>
<keyword evidence="3 5" id="KW-0808">Transferase</keyword>
<dbReference type="InterPro" id="IPR004839">
    <property type="entry name" value="Aminotransferase_I/II_large"/>
</dbReference>
<dbReference type="RefSeq" id="WP_132344343.1">
    <property type="nucleotide sequence ID" value="NZ_CAWOLF010000005.1"/>
</dbReference>
<evidence type="ECO:0000256" key="3">
    <source>
        <dbReference type="ARBA" id="ARBA00022679"/>
    </source>
</evidence>
<feature type="domain" description="Aminotransferase class I/classII large" evidence="6">
    <location>
        <begin position="4"/>
        <end position="320"/>
    </location>
</feature>
<comment type="caution">
    <text evidence="7">The sequence shown here is derived from an EMBL/GenBank/DDBJ whole genome shotgun (WGS) entry which is preliminary data.</text>
</comment>
<sequence>MHHLFQNENPFMPLPNIIESISIELDKINRYPELFPESLRNNLSLKLGVPSDMIMIGAGAAGIALTSLQTLSKANFNITYSWRNFEAYPLISNIVGAYTSTIPLRQDGTQDLDALINKAKQTDVIILCNPHNPTGEFIQSDILYSFITRIPKRIFIILDEAYIEYVTDFPLPVSVRWIEKFPNLIVIRSFSKAYGLAGMRIGYGIAHPDIAYRVNSLQLPFSVNSLSNAAALASLEATEELMYRVRYIASERRRIFSYLRNQGWNVLHSQTNFLWIHEPKKIALLEKLLRNENIIAKVYPDEGVRIILGNQDDNDAIVRALKVKF</sequence>
<accession>A0A4R4JJ19</accession>
<dbReference type="GO" id="GO:0008483">
    <property type="term" value="F:transaminase activity"/>
    <property type="evidence" value="ECO:0007669"/>
    <property type="project" value="UniProtKB-KW"/>
</dbReference>
<dbReference type="InterPro" id="IPR015424">
    <property type="entry name" value="PyrdxlP-dep_Trfase"/>
</dbReference>
<dbReference type="InterPro" id="IPR050106">
    <property type="entry name" value="HistidinolP_aminotransfase"/>
</dbReference>
<dbReference type="PROSITE" id="PS00105">
    <property type="entry name" value="AA_TRANSFER_CLASS_1"/>
    <property type="match status" value="1"/>
</dbReference>
<dbReference type="GO" id="GO:0030170">
    <property type="term" value="F:pyridoxal phosphate binding"/>
    <property type="evidence" value="ECO:0007669"/>
    <property type="project" value="InterPro"/>
</dbReference>
<dbReference type="InterPro" id="IPR015422">
    <property type="entry name" value="PyrdxlP-dep_Trfase_small"/>
</dbReference>
<evidence type="ECO:0000256" key="1">
    <source>
        <dbReference type="ARBA" id="ARBA00007970"/>
    </source>
</evidence>
<dbReference type="AlphaFoldDB" id="A0A4R4JJ19"/>
<organism evidence="7 8">
    <name type="scientific">Photorhabdus luminescens subsp. mexicana</name>
    <dbReference type="NCBI Taxonomy" id="2100167"/>
    <lineage>
        <taxon>Bacteria</taxon>
        <taxon>Pseudomonadati</taxon>
        <taxon>Pseudomonadota</taxon>
        <taxon>Gammaproteobacteria</taxon>
        <taxon>Enterobacterales</taxon>
        <taxon>Morganellaceae</taxon>
        <taxon>Photorhabdus</taxon>
    </lineage>
</organism>
<dbReference type="Gene3D" id="3.90.1150.10">
    <property type="entry name" value="Aspartate Aminotransferase, domain 1"/>
    <property type="match status" value="1"/>
</dbReference>
<dbReference type="PANTHER" id="PTHR43643:SF3">
    <property type="entry name" value="HISTIDINOL-PHOSPHATE AMINOTRANSFERASE"/>
    <property type="match status" value="1"/>
</dbReference>
<evidence type="ECO:0000313" key="7">
    <source>
        <dbReference type="EMBL" id="TDB54103.1"/>
    </source>
</evidence>